<dbReference type="Pfam" id="PF14543">
    <property type="entry name" value="TAXi_N"/>
    <property type="match status" value="1"/>
</dbReference>
<evidence type="ECO:0000313" key="3">
    <source>
        <dbReference type="EMBL" id="BAT02449.1"/>
    </source>
</evidence>
<dbReference type="Proteomes" id="UP000059680">
    <property type="component" value="Chromosome 7"/>
</dbReference>
<dbReference type="InterPro" id="IPR032861">
    <property type="entry name" value="TAXi_N"/>
</dbReference>
<evidence type="ECO:0000313" key="4">
    <source>
        <dbReference type="Proteomes" id="UP000059680"/>
    </source>
</evidence>
<dbReference type="EMBL" id="AP014963">
    <property type="protein sequence ID" value="BAT02449.1"/>
    <property type="molecule type" value="Genomic_DNA"/>
</dbReference>
<feature type="domain" description="Peptidase A1" evidence="2">
    <location>
        <begin position="51"/>
        <end position="105"/>
    </location>
</feature>
<reference evidence="3 4" key="3">
    <citation type="journal article" date="2013" name="Rice">
        <title>Improvement of the Oryza sativa Nipponbare reference genome using next generation sequence and optical map data.</title>
        <authorList>
            <person name="Kawahara Y."/>
            <person name="de la Bastide M."/>
            <person name="Hamilton J.P."/>
            <person name="Kanamori H."/>
            <person name="McCombie W.R."/>
            <person name="Ouyang S."/>
            <person name="Schwartz D.C."/>
            <person name="Tanaka T."/>
            <person name="Wu J."/>
            <person name="Zhou S."/>
            <person name="Childs K.L."/>
            <person name="Davidson R.M."/>
            <person name="Lin H."/>
            <person name="Quesada-Ocampo L."/>
            <person name="Vaillancourt B."/>
            <person name="Sakai H."/>
            <person name="Lee S.S."/>
            <person name="Kim J."/>
            <person name="Numa H."/>
            <person name="Itoh T."/>
            <person name="Buell C.R."/>
            <person name="Matsumoto T."/>
        </authorList>
    </citation>
    <scope>NUCLEOTIDE SEQUENCE [LARGE SCALE GENOMIC DNA]</scope>
    <source>
        <strain evidence="4">cv. Nipponbare</strain>
    </source>
</reference>
<dbReference type="InterPro" id="IPR033121">
    <property type="entry name" value="PEPTIDASE_A1"/>
</dbReference>
<name>A0A0P0X893_ORYSJ</name>
<sequence length="105" mass="11489">SPHQRVGTVRFLPSALSLSIISPKFFFLGGVAWLDLRLDVAACCSCWFRYYTTRLYIGTPSQEFALIVDSGSTVTYVPCATCEQCGNHQVGLDSSNSLLTCLNCV</sequence>
<dbReference type="PROSITE" id="PS51767">
    <property type="entry name" value="PEPTIDASE_A1"/>
    <property type="match status" value="1"/>
</dbReference>
<protein>
    <submittedName>
        <fullName evidence="3">Os07g0592200 protein</fullName>
    </submittedName>
</protein>
<accession>A0A0P0X893</accession>
<proteinExistence type="inferred from homology"/>
<evidence type="ECO:0000259" key="2">
    <source>
        <dbReference type="PROSITE" id="PS51767"/>
    </source>
</evidence>
<dbReference type="InterPro" id="IPR021109">
    <property type="entry name" value="Peptidase_aspartic_dom_sf"/>
</dbReference>
<dbReference type="AlphaFoldDB" id="A0A0P0X893"/>
<feature type="non-terminal residue" evidence="3">
    <location>
        <position position="1"/>
    </location>
</feature>
<dbReference type="InterPro" id="IPR001969">
    <property type="entry name" value="Aspartic_peptidase_AS"/>
</dbReference>
<gene>
    <name evidence="3" type="ordered locus">Os07g0592200</name>
    <name evidence="3" type="ORF">OSNPB_070592200</name>
</gene>
<dbReference type="Gene3D" id="2.40.70.10">
    <property type="entry name" value="Acid Proteases"/>
    <property type="match status" value="1"/>
</dbReference>
<reference evidence="3 4" key="2">
    <citation type="journal article" date="2013" name="Plant Cell Physiol.">
        <title>Rice Annotation Project Database (RAP-DB): an integrative and interactive database for rice genomics.</title>
        <authorList>
            <person name="Sakai H."/>
            <person name="Lee S.S."/>
            <person name="Tanaka T."/>
            <person name="Numa H."/>
            <person name="Kim J."/>
            <person name="Kawahara Y."/>
            <person name="Wakimoto H."/>
            <person name="Yang C.C."/>
            <person name="Iwamoto M."/>
            <person name="Abe T."/>
            <person name="Yamada Y."/>
            <person name="Muto A."/>
            <person name="Inokuchi H."/>
            <person name="Ikemura T."/>
            <person name="Matsumoto T."/>
            <person name="Sasaki T."/>
            <person name="Itoh T."/>
        </authorList>
    </citation>
    <scope>NUCLEOTIDE SEQUENCE [LARGE SCALE GENOMIC DNA]</scope>
    <source>
        <strain evidence="4">cv. Nipponbare</strain>
    </source>
</reference>
<evidence type="ECO:0000256" key="1">
    <source>
        <dbReference type="ARBA" id="ARBA00007447"/>
    </source>
</evidence>
<reference evidence="4" key="1">
    <citation type="journal article" date="2005" name="Nature">
        <title>The map-based sequence of the rice genome.</title>
        <authorList>
            <consortium name="International rice genome sequencing project (IRGSP)"/>
            <person name="Matsumoto T."/>
            <person name="Wu J."/>
            <person name="Kanamori H."/>
            <person name="Katayose Y."/>
            <person name="Fujisawa M."/>
            <person name="Namiki N."/>
            <person name="Mizuno H."/>
            <person name="Yamamoto K."/>
            <person name="Antonio B.A."/>
            <person name="Baba T."/>
            <person name="Sakata K."/>
            <person name="Nagamura Y."/>
            <person name="Aoki H."/>
            <person name="Arikawa K."/>
            <person name="Arita K."/>
            <person name="Bito T."/>
            <person name="Chiden Y."/>
            <person name="Fujitsuka N."/>
            <person name="Fukunaka R."/>
            <person name="Hamada M."/>
            <person name="Harada C."/>
            <person name="Hayashi A."/>
            <person name="Hijishita S."/>
            <person name="Honda M."/>
            <person name="Hosokawa S."/>
            <person name="Ichikawa Y."/>
            <person name="Idonuma A."/>
            <person name="Iijima M."/>
            <person name="Ikeda M."/>
            <person name="Ikeno M."/>
            <person name="Ito K."/>
            <person name="Ito S."/>
            <person name="Ito T."/>
            <person name="Ito Y."/>
            <person name="Ito Y."/>
            <person name="Iwabuchi A."/>
            <person name="Kamiya K."/>
            <person name="Karasawa W."/>
            <person name="Kurita K."/>
            <person name="Katagiri S."/>
            <person name="Kikuta A."/>
            <person name="Kobayashi H."/>
            <person name="Kobayashi N."/>
            <person name="Machita K."/>
            <person name="Maehara T."/>
            <person name="Masukawa M."/>
            <person name="Mizubayashi T."/>
            <person name="Mukai Y."/>
            <person name="Nagasaki H."/>
            <person name="Nagata Y."/>
            <person name="Naito S."/>
            <person name="Nakashima M."/>
            <person name="Nakama Y."/>
            <person name="Nakamichi Y."/>
            <person name="Nakamura M."/>
            <person name="Meguro A."/>
            <person name="Negishi M."/>
            <person name="Ohta I."/>
            <person name="Ohta T."/>
            <person name="Okamoto M."/>
            <person name="Ono N."/>
            <person name="Saji S."/>
            <person name="Sakaguchi M."/>
            <person name="Sakai K."/>
            <person name="Shibata M."/>
            <person name="Shimokawa T."/>
            <person name="Song J."/>
            <person name="Takazaki Y."/>
            <person name="Terasawa K."/>
            <person name="Tsugane M."/>
            <person name="Tsuji K."/>
            <person name="Ueda S."/>
            <person name="Waki K."/>
            <person name="Yamagata H."/>
            <person name="Yamamoto M."/>
            <person name="Yamamoto S."/>
            <person name="Yamane H."/>
            <person name="Yoshiki S."/>
            <person name="Yoshihara R."/>
            <person name="Yukawa K."/>
            <person name="Zhong H."/>
            <person name="Yano M."/>
            <person name="Yuan Q."/>
            <person name="Ouyang S."/>
            <person name="Liu J."/>
            <person name="Jones K.M."/>
            <person name="Gansberger K."/>
            <person name="Moffat K."/>
            <person name="Hill J."/>
            <person name="Bera J."/>
            <person name="Fadrosh D."/>
            <person name="Jin S."/>
            <person name="Johri S."/>
            <person name="Kim M."/>
            <person name="Overton L."/>
            <person name="Reardon M."/>
            <person name="Tsitrin T."/>
            <person name="Vuong H."/>
            <person name="Weaver B."/>
            <person name="Ciecko A."/>
            <person name="Tallon L."/>
            <person name="Jackson J."/>
            <person name="Pai G."/>
            <person name="Aken S.V."/>
            <person name="Utterback T."/>
            <person name="Reidmuller S."/>
            <person name="Feldblyum T."/>
            <person name="Hsiao J."/>
            <person name="Zismann V."/>
            <person name="Iobst S."/>
            <person name="de Vazeille A.R."/>
            <person name="Buell C.R."/>
            <person name="Ying K."/>
            <person name="Li Y."/>
            <person name="Lu T."/>
            <person name="Huang Y."/>
            <person name="Zhao Q."/>
            <person name="Feng Q."/>
            <person name="Zhang L."/>
            <person name="Zhu J."/>
            <person name="Weng Q."/>
            <person name="Mu J."/>
            <person name="Lu Y."/>
            <person name="Fan D."/>
            <person name="Liu Y."/>
            <person name="Guan J."/>
            <person name="Zhang Y."/>
            <person name="Yu S."/>
            <person name="Liu X."/>
            <person name="Zhang Y."/>
            <person name="Hong G."/>
            <person name="Han B."/>
            <person name="Choisne N."/>
            <person name="Demange N."/>
            <person name="Orjeda G."/>
            <person name="Samain S."/>
            <person name="Cattolico L."/>
            <person name="Pelletier E."/>
            <person name="Couloux A."/>
            <person name="Segurens B."/>
            <person name="Wincker P."/>
            <person name="D'Hont A."/>
            <person name="Scarpelli C."/>
            <person name="Weissenbach J."/>
            <person name="Salanoubat M."/>
            <person name="Quetier F."/>
            <person name="Yu Y."/>
            <person name="Kim H.R."/>
            <person name="Rambo T."/>
            <person name="Currie J."/>
            <person name="Collura K."/>
            <person name="Luo M."/>
            <person name="Yang T."/>
            <person name="Ammiraju J.S.S."/>
            <person name="Engler F."/>
            <person name="Soderlund C."/>
            <person name="Wing R.A."/>
            <person name="Palmer L.E."/>
            <person name="de la Bastide M."/>
            <person name="Spiegel L."/>
            <person name="Nascimento L."/>
            <person name="Zutavern T."/>
            <person name="O'Shaughnessy A."/>
            <person name="Dike S."/>
            <person name="Dedhia N."/>
            <person name="Preston R."/>
            <person name="Balija V."/>
            <person name="McCombie W.R."/>
            <person name="Chow T."/>
            <person name="Chen H."/>
            <person name="Chung M."/>
            <person name="Chen C."/>
            <person name="Shaw J."/>
            <person name="Wu H."/>
            <person name="Hsiao K."/>
            <person name="Chao Y."/>
            <person name="Chu M."/>
            <person name="Cheng C."/>
            <person name="Hour A."/>
            <person name="Lee P."/>
            <person name="Lin S."/>
            <person name="Lin Y."/>
            <person name="Liou J."/>
            <person name="Liu S."/>
            <person name="Hsing Y."/>
            <person name="Raghuvanshi S."/>
            <person name="Mohanty A."/>
            <person name="Bharti A.K."/>
            <person name="Gaur A."/>
            <person name="Gupta V."/>
            <person name="Kumar D."/>
            <person name="Ravi V."/>
            <person name="Vij S."/>
            <person name="Kapur A."/>
            <person name="Khurana P."/>
            <person name="Khurana P."/>
            <person name="Khurana J.P."/>
            <person name="Tyagi A.K."/>
            <person name="Gaikwad K."/>
            <person name="Singh A."/>
            <person name="Dalal V."/>
            <person name="Srivastava S."/>
            <person name="Dixit A."/>
            <person name="Pal A.K."/>
            <person name="Ghazi I.A."/>
            <person name="Yadav M."/>
            <person name="Pandit A."/>
            <person name="Bhargava A."/>
            <person name="Sureshbabu K."/>
            <person name="Batra K."/>
            <person name="Sharma T.R."/>
            <person name="Mohapatra T."/>
            <person name="Singh N.K."/>
            <person name="Messing J."/>
            <person name="Nelson A.B."/>
            <person name="Fuks G."/>
            <person name="Kavchok S."/>
            <person name="Keizer G."/>
            <person name="Linton E."/>
            <person name="Llaca V."/>
            <person name="Song R."/>
            <person name="Tanyolac B."/>
            <person name="Young S."/>
            <person name="Ho-Il K."/>
            <person name="Hahn J.H."/>
            <person name="Sangsakoo G."/>
            <person name="Vanavichit A."/>
            <person name="de Mattos Luiz.A.T."/>
            <person name="Zimmer P.D."/>
            <person name="Malone G."/>
            <person name="Dellagostin O."/>
            <person name="de Oliveira A.C."/>
            <person name="Bevan M."/>
            <person name="Bancroft I."/>
            <person name="Minx P."/>
            <person name="Cordum H."/>
            <person name="Wilson R."/>
            <person name="Cheng Z."/>
            <person name="Jin W."/>
            <person name="Jiang J."/>
            <person name="Leong S.A."/>
            <person name="Iwama H."/>
            <person name="Gojobori T."/>
            <person name="Itoh T."/>
            <person name="Niimura Y."/>
            <person name="Fujii Y."/>
            <person name="Habara T."/>
            <person name="Sakai H."/>
            <person name="Sato Y."/>
            <person name="Wilson G."/>
            <person name="Kumar K."/>
            <person name="McCouch S."/>
            <person name="Juretic N."/>
            <person name="Hoen D."/>
            <person name="Wright S."/>
            <person name="Bruskiewich R."/>
            <person name="Bureau T."/>
            <person name="Miyao A."/>
            <person name="Hirochika H."/>
            <person name="Nishikawa T."/>
            <person name="Kadowaki K."/>
            <person name="Sugiura M."/>
            <person name="Burr B."/>
            <person name="Sasaki T."/>
        </authorList>
    </citation>
    <scope>NUCLEOTIDE SEQUENCE [LARGE SCALE GENOMIC DNA]</scope>
    <source>
        <strain evidence="4">cv. Nipponbare</strain>
    </source>
</reference>
<dbReference type="GO" id="GO:0006508">
    <property type="term" value="P:proteolysis"/>
    <property type="evidence" value="ECO:0007669"/>
    <property type="project" value="InterPro"/>
</dbReference>
<comment type="similarity">
    <text evidence="1">Belongs to the peptidase A1 family.</text>
</comment>
<dbReference type="SUPFAM" id="SSF50630">
    <property type="entry name" value="Acid proteases"/>
    <property type="match status" value="1"/>
</dbReference>
<dbReference type="GO" id="GO:0004190">
    <property type="term" value="F:aspartic-type endopeptidase activity"/>
    <property type="evidence" value="ECO:0007669"/>
    <property type="project" value="InterPro"/>
</dbReference>
<dbReference type="PROSITE" id="PS00141">
    <property type="entry name" value="ASP_PROTEASE"/>
    <property type="match status" value="1"/>
</dbReference>
<organism evidence="3 4">
    <name type="scientific">Oryza sativa subsp. japonica</name>
    <name type="common">Rice</name>
    <dbReference type="NCBI Taxonomy" id="39947"/>
    <lineage>
        <taxon>Eukaryota</taxon>
        <taxon>Viridiplantae</taxon>
        <taxon>Streptophyta</taxon>
        <taxon>Embryophyta</taxon>
        <taxon>Tracheophyta</taxon>
        <taxon>Spermatophyta</taxon>
        <taxon>Magnoliopsida</taxon>
        <taxon>Liliopsida</taxon>
        <taxon>Poales</taxon>
        <taxon>Poaceae</taxon>
        <taxon>BOP clade</taxon>
        <taxon>Oryzoideae</taxon>
        <taxon>Oryzeae</taxon>
        <taxon>Oryzinae</taxon>
        <taxon>Oryza</taxon>
        <taxon>Oryza sativa</taxon>
    </lineage>
</organism>
<keyword evidence="4" id="KW-1185">Reference proteome</keyword>